<sequence>MPTVSEPAEPIIAAILPRGCTALAEHLLSAILLDLADRGVRATPLGVIHYALTVGVPEDIAADLGRLVESQEEARLAA</sequence>
<organism evidence="1 2">
    <name type="scientific">Enterovirga rhinocerotis</name>
    <dbReference type="NCBI Taxonomy" id="1339210"/>
    <lineage>
        <taxon>Bacteria</taxon>
        <taxon>Pseudomonadati</taxon>
        <taxon>Pseudomonadota</taxon>
        <taxon>Alphaproteobacteria</taxon>
        <taxon>Hyphomicrobiales</taxon>
        <taxon>Methylobacteriaceae</taxon>
        <taxon>Enterovirga</taxon>
    </lineage>
</organism>
<keyword evidence="2" id="KW-1185">Reference proteome</keyword>
<dbReference type="EMBL" id="SNZR01000011">
    <property type="protein sequence ID" value="TDR93802.1"/>
    <property type="molecule type" value="Genomic_DNA"/>
</dbReference>
<proteinExistence type="predicted"/>
<reference evidence="1 2" key="1">
    <citation type="submission" date="2019-03" db="EMBL/GenBank/DDBJ databases">
        <title>Genomic Encyclopedia of Type Strains, Phase IV (KMG-IV): sequencing the most valuable type-strain genomes for metagenomic binning, comparative biology and taxonomic classification.</title>
        <authorList>
            <person name="Goeker M."/>
        </authorList>
    </citation>
    <scope>NUCLEOTIDE SEQUENCE [LARGE SCALE GENOMIC DNA]</scope>
    <source>
        <strain evidence="1 2">DSM 25903</strain>
    </source>
</reference>
<dbReference type="Proteomes" id="UP000295122">
    <property type="component" value="Unassembled WGS sequence"/>
</dbReference>
<evidence type="ECO:0000313" key="1">
    <source>
        <dbReference type="EMBL" id="TDR93802.1"/>
    </source>
</evidence>
<gene>
    <name evidence="1" type="ORF">EV668_1069</name>
</gene>
<dbReference type="RefSeq" id="WP_133768767.1">
    <property type="nucleotide sequence ID" value="NZ_SNZR01000011.1"/>
</dbReference>
<accession>A0A4R7C760</accession>
<name>A0A4R7C760_9HYPH</name>
<evidence type="ECO:0000313" key="2">
    <source>
        <dbReference type="Proteomes" id="UP000295122"/>
    </source>
</evidence>
<comment type="caution">
    <text evidence="1">The sequence shown here is derived from an EMBL/GenBank/DDBJ whole genome shotgun (WGS) entry which is preliminary data.</text>
</comment>
<protein>
    <submittedName>
        <fullName evidence="1">Uncharacterized protein</fullName>
    </submittedName>
</protein>
<dbReference type="AlphaFoldDB" id="A0A4R7C760"/>